<proteinExistence type="inferred from homology"/>
<keyword evidence="5 6" id="KW-0460">Magnesium</keyword>
<evidence type="ECO:0000313" key="8">
    <source>
        <dbReference type="EMBL" id="MDQ0471979.1"/>
    </source>
</evidence>
<name>A0ABU0JCG9_9HYPH</name>
<dbReference type="Gene3D" id="3.40.50.1010">
    <property type="entry name" value="5'-nuclease"/>
    <property type="match status" value="1"/>
</dbReference>
<dbReference type="RefSeq" id="WP_307278003.1">
    <property type="nucleotide sequence ID" value="NZ_JAUSVX010000010.1"/>
</dbReference>
<evidence type="ECO:0000256" key="2">
    <source>
        <dbReference type="ARBA" id="ARBA00022722"/>
    </source>
</evidence>
<sequence length="136" mass="14865">MTVVLDSSATLAWAFGDERTPAIEILFDDVVADGALVPTLWHLEVANSLSVAVRRGRITIQVRDEVLADLACLDIVVDAETDLHAWSATLKIADLYRLPLYDAAYLELAQRRRLPLATLDTALREAATRSGVPVVP</sequence>
<keyword evidence="2 6" id="KW-0540">Nuclease</keyword>
<organism evidence="8 9">
    <name type="scientific">Labrys wisconsinensis</name>
    <dbReference type="NCBI Taxonomy" id="425677"/>
    <lineage>
        <taxon>Bacteria</taxon>
        <taxon>Pseudomonadati</taxon>
        <taxon>Pseudomonadota</taxon>
        <taxon>Alphaproteobacteria</taxon>
        <taxon>Hyphomicrobiales</taxon>
        <taxon>Xanthobacteraceae</taxon>
        <taxon>Labrys</taxon>
    </lineage>
</organism>
<dbReference type="CDD" id="cd09873">
    <property type="entry name" value="PIN_Pae0151-like"/>
    <property type="match status" value="1"/>
</dbReference>
<evidence type="ECO:0000256" key="3">
    <source>
        <dbReference type="ARBA" id="ARBA00022723"/>
    </source>
</evidence>
<dbReference type="SUPFAM" id="SSF88723">
    <property type="entry name" value="PIN domain-like"/>
    <property type="match status" value="1"/>
</dbReference>
<dbReference type="EMBL" id="JAUSVX010000010">
    <property type="protein sequence ID" value="MDQ0471979.1"/>
    <property type="molecule type" value="Genomic_DNA"/>
</dbReference>
<accession>A0ABU0JCG9</accession>
<gene>
    <name evidence="6" type="primary">vapC</name>
    <name evidence="8" type="ORF">QO011_005006</name>
</gene>
<comment type="caution">
    <text evidence="8">The sequence shown here is derived from an EMBL/GenBank/DDBJ whole genome shotgun (WGS) entry which is preliminary data.</text>
</comment>
<comment type="function">
    <text evidence="6">Toxic component of a toxin-antitoxin (TA) system. An RNase.</text>
</comment>
<dbReference type="InterPro" id="IPR029060">
    <property type="entry name" value="PIN-like_dom_sf"/>
</dbReference>
<evidence type="ECO:0000313" key="9">
    <source>
        <dbReference type="Proteomes" id="UP001242480"/>
    </source>
</evidence>
<dbReference type="PANTHER" id="PTHR35901:SF1">
    <property type="entry name" value="EXONUCLEASE VAPC9"/>
    <property type="match status" value="1"/>
</dbReference>
<dbReference type="InterPro" id="IPR022907">
    <property type="entry name" value="VapC_family"/>
</dbReference>
<feature type="domain" description="PIN" evidence="7">
    <location>
        <begin position="3"/>
        <end position="127"/>
    </location>
</feature>
<evidence type="ECO:0000256" key="6">
    <source>
        <dbReference type="HAMAP-Rule" id="MF_00265"/>
    </source>
</evidence>
<reference evidence="8 9" key="1">
    <citation type="submission" date="2023-07" db="EMBL/GenBank/DDBJ databases">
        <title>Genomic Encyclopedia of Type Strains, Phase IV (KMG-IV): sequencing the most valuable type-strain genomes for metagenomic binning, comparative biology and taxonomic classification.</title>
        <authorList>
            <person name="Goeker M."/>
        </authorList>
    </citation>
    <scope>NUCLEOTIDE SEQUENCE [LARGE SCALE GENOMIC DNA]</scope>
    <source>
        <strain evidence="8 9">DSM 19619</strain>
    </source>
</reference>
<dbReference type="InterPro" id="IPR051619">
    <property type="entry name" value="TypeII_TA_RNase_PINc/VapC"/>
</dbReference>
<comment type="similarity">
    <text evidence="6">Belongs to the PINc/VapC protein family.</text>
</comment>
<keyword evidence="6" id="KW-0800">Toxin</keyword>
<evidence type="ECO:0000256" key="1">
    <source>
        <dbReference type="ARBA" id="ARBA00022649"/>
    </source>
</evidence>
<keyword evidence="1 6" id="KW-1277">Toxin-antitoxin system</keyword>
<dbReference type="Pfam" id="PF01850">
    <property type="entry name" value="PIN"/>
    <property type="match status" value="1"/>
</dbReference>
<dbReference type="HAMAP" id="MF_00265">
    <property type="entry name" value="VapC_Nob1"/>
    <property type="match status" value="1"/>
</dbReference>
<evidence type="ECO:0000259" key="7">
    <source>
        <dbReference type="Pfam" id="PF01850"/>
    </source>
</evidence>
<feature type="binding site" evidence="6">
    <location>
        <position position="102"/>
    </location>
    <ligand>
        <name>Mg(2+)</name>
        <dbReference type="ChEBI" id="CHEBI:18420"/>
    </ligand>
</feature>
<dbReference type="InterPro" id="IPR002716">
    <property type="entry name" value="PIN_dom"/>
</dbReference>
<evidence type="ECO:0000256" key="4">
    <source>
        <dbReference type="ARBA" id="ARBA00022801"/>
    </source>
</evidence>
<dbReference type="Proteomes" id="UP001242480">
    <property type="component" value="Unassembled WGS sequence"/>
</dbReference>
<keyword evidence="3 6" id="KW-0479">Metal-binding</keyword>
<keyword evidence="4 6" id="KW-0378">Hydrolase</keyword>
<dbReference type="EC" id="3.1.-.-" evidence="6"/>
<dbReference type="PANTHER" id="PTHR35901">
    <property type="entry name" value="RIBONUCLEASE VAPC3"/>
    <property type="match status" value="1"/>
</dbReference>
<dbReference type="InterPro" id="IPR044153">
    <property type="entry name" value="PIN_Pae0151-like"/>
</dbReference>
<comment type="cofactor">
    <cofactor evidence="6">
        <name>Mg(2+)</name>
        <dbReference type="ChEBI" id="CHEBI:18420"/>
    </cofactor>
</comment>
<protein>
    <recommendedName>
        <fullName evidence="6">Ribonuclease VapC</fullName>
        <shortName evidence="6">RNase VapC</shortName>
        <ecNumber evidence="6">3.1.-.-</ecNumber>
    </recommendedName>
    <alternativeName>
        <fullName evidence="6">Toxin VapC</fullName>
    </alternativeName>
</protein>
<keyword evidence="9" id="KW-1185">Reference proteome</keyword>
<evidence type="ECO:0000256" key="5">
    <source>
        <dbReference type="ARBA" id="ARBA00022842"/>
    </source>
</evidence>
<feature type="binding site" evidence="6">
    <location>
        <position position="6"/>
    </location>
    <ligand>
        <name>Mg(2+)</name>
        <dbReference type="ChEBI" id="CHEBI:18420"/>
    </ligand>
</feature>